<comment type="subcellular location">
    <subcellularLocation>
        <location evidence="1">Nucleus</location>
    </subcellularLocation>
</comment>
<evidence type="ECO:0000256" key="1">
    <source>
        <dbReference type="ARBA" id="ARBA00004123"/>
    </source>
</evidence>
<dbReference type="PANTHER" id="PTHR11246:SF3">
    <property type="entry name" value="CROOKED NECK-LIKE PROTEIN 1"/>
    <property type="match status" value="1"/>
</dbReference>
<evidence type="ECO:0000256" key="3">
    <source>
        <dbReference type="ARBA" id="ARBA00022664"/>
    </source>
</evidence>
<keyword evidence="3" id="KW-0507">mRNA processing</keyword>
<accession>A0A2T7NXV2</accession>
<evidence type="ECO:0000256" key="7">
    <source>
        <dbReference type="SAM" id="MobiDB-lite"/>
    </source>
</evidence>
<feature type="compositionally biased region" description="Basic and acidic residues" evidence="7">
    <location>
        <begin position="582"/>
        <end position="592"/>
    </location>
</feature>
<keyword evidence="6" id="KW-0539">Nucleus</keyword>
<keyword evidence="10" id="KW-1185">Reference proteome</keyword>
<dbReference type="InterPro" id="IPR055430">
    <property type="entry name" value="HAT_Syf1_CNRKL1_C"/>
</dbReference>
<protein>
    <recommendedName>
        <fullName evidence="8">Pre-mRNA-splicing factor Syf1/CRNKL1-like C-terminal HAT-repeats domain-containing protein</fullName>
    </recommendedName>
</protein>
<evidence type="ECO:0000256" key="5">
    <source>
        <dbReference type="ARBA" id="ARBA00023187"/>
    </source>
</evidence>
<organism evidence="9 10">
    <name type="scientific">Pomacea canaliculata</name>
    <name type="common">Golden apple snail</name>
    <dbReference type="NCBI Taxonomy" id="400727"/>
    <lineage>
        <taxon>Eukaryota</taxon>
        <taxon>Metazoa</taxon>
        <taxon>Spiralia</taxon>
        <taxon>Lophotrochozoa</taxon>
        <taxon>Mollusca</taxon>
        <taxon>Gastropoda</taxon>
        <taxon>Caenogastropoda</taxon>
        <taxon>Architaenioglossa</taxon>
        <taxon>Ampullarioidea</taxon>
        <taxon>Ampullariidae</taxon>
        <taxon>Pomacea</taxon>
    </lineage>
</organism>
<feature type="region of interest" description="Disordered" evidence="7">
    <location>
        <begin position="570"/>
        <end position="599"/>
    </location>
</feature>
<dbReference type="STRING" id="400727.A0A2T7NXV2"/>
<dbReference type="InterPro" id="IPR003107">
    <property type="entry name" value="HAT"/>
</dbReference>
<dbReference type="InterPro" id="IPR045075">
    <property type="entry name" value="Syf1-like"/>
</dbReference>
<evidence type="ECO:0000256" key="2">
    <source>
        <dbReference type="ARBA" id="ARBA00008644"/>
    </source>
</evidence>
<keyword evidence="4" id="KW-0677">Repeat</keyword>
<name>A0A2T7NXV2_POMCA</name>
<dbReference type="EMBL" id="PZQS01000008">
    <property type="protein sequence ID" value="PVD26010.1"/>
    <property type="molecule type" value="Genomic_DNA"/>
</dbReference>
<dbReference type="SUPFAM" id="SSF48452">
    <property type="entry name" value="TPR-like"/>
    <property type="match status" value="1"/>
</dbReference>
<dbReference type="Gene3D" id="1.25.40.10">
    <property type="entry name" value="Tetratricopeptide repeat domain"/>
    <property type="match status" value="4"/>
</dbReference>
<evidence type="ECO:0000256" key="4">
    <source>
        <dbReference type="ARBA" id="ARBA00022737"/>
    </source>
</evidence>
<feature type="domain" description="Pre-mRNA-splicing factor Syf1/CRNKL1-like C-terminal HAT-repeats" evidence="8">
    <location>
        <begin position="79"/>
        <end position="305"/>
    </location>
</feature>
<feature type="compositionally biased region" description="Acidic residues" evidence="7">
    <location>
        <begin position="635"/>
        <end position="647"/>
    </location>
</feature>
<dbReference type="Proteomes" id="UP000245119">
    <property type="component" value="Linkage Group LG8"/>
</dbReference>
<dbReference type="Pfam" id="PF23231">
    <property type="entry name" value="HAT_Syf1_CNRKL1_C"/>
    <property type="match status" value="3"/>
</dbReference>
<evidence type="ECO:0000259" key="8">
    <source>
        <dbReference type="Pfam" id="PF23231"/>
    </source>
</evidence>
<comment type="caution">
    <text evidence="9">The sequence shown here is derived from an EMBL/GenBank/DDBJ whole genome shotgun (WGS) entry which is preliminary data.</text>
</comment>
<keyword evidence="5" id="KW-0508">mRNA splicing</keyword>
<comment type="similarity">
    <text evidence="2">Belongs to the crooked-neck family.</text>
</comment>
<evidence type="ECO:0000256" key="6">
    <source>
        <dbReference type="ARBA" id="ARBA00023242"/>
    </source>
</evidence>
<dbReference type="AlphaFoldDB" id="A0A2T7NXV2"/>
<dbReference type="GO" id="GO:0000245">
    <property type="term" value="P:spliceosomal complex assembly"/>
    <property type="evidence" value="ECO:0007669"/>
    <property type="project" value="TreeGrafter"/>
</dbReference>
<feature type="domain" description="Pre-mRNA-splicing factor Syf1/CRNKL1-like C-terminal HAT-repeats" evidence="8">
    <location>
        <begin position="403"/>
        <end position="495"/>
    </location>
</feature>
<reference evidence="9 10" key="1">
    <citation type="submission" date="2018-04" db="EMBL/GenBank/DDBJ databases">
        <title>The genome of golden apple snail Pomacea canaliculata provides insight into stress tolerance and invasive adaptation.</title>
        <authorList>
            <person name="Liu C."/>
            <person name="Liu B."/>
            <person name="Ren Y."/>
            <person name="Zhang Y."/>
            <person name="Wang H."/>
            <person name="Li S."/>
            <person name="Jiang F."/>
            <person name="Yin L."/>
            <person name="Zhang G."/>
            <person name="Qian W."/>
            <person name="Fan W."/>
        </authorList>
    </citation>
    <scope>NUCLEOTIDE SEQUENCE [LARGE SCALE GENOMIC DNA]</scope>
    <source>
        <strain evidence="9">SZHN2017</strain>
        <tissue evidence="9">Muscle</tissue>
    </source>
</reference>
<evidence type="ECO:0000313" key="10">
    <source>
        <dbReference type="Proteomes" id="UP000245119"/>
    </source>
</evidence>
<feature type="region of interest" description="Disordered" evidence="7">
    <location>
        <begin position="613"/>
        <end position="656"/>
    </location>
</feature>
<dbReference type="InterPro" id="IPR011990">
    <property type="entry name" value="TPR-like_helical_dom_sf"/>
</dbReference>
<dbReference type="PANTHER" id="PTHR11246">
    <property type="entry name" value="PRE-MRNA SPLICING FACTOR"/>
    <property type="match status" value="1"/>
</dbReference>
<dbReference type="OrthoDB" id="541719at2759"/>
<gene>
    <name evidence="9" type="ORF">C0Q70_13678</name>
</gene>
<proteinExistence type="inferred from homology"/>
<dbReference type="GO" id="GO:0000974">
    <property type="term" value="C:Prp19 complex"/>
    <property type="evidence" value="ECO:0007669"/>
    <property type="project" value="TreeGrafter"/>
</dbReference>
<evidence type="ECO:0000313" key="9">
    <source>
        <dbReference type="EMBL" id="PVD26010.1"/>
    </source>
</evidence>
<dbReference type="SMART" id="SM00386">
    <property type="entry name" value="HAT"/>
    <property type="match status" value="12"/>
</dbReference>
<dbReference type="FunFam" id="1.25.40.10:FF:000075">
    <property type="entry name" value="Crooked neck pre-mRNA-splicing factor 1"/>
    <property type="match status" value="1"/>
</dbReference>
<dbReference type="GO" id="GO:0071007">
    <property type="term" value="C:U2-type catalytic step 2 spliceosome"/>
    <property type="evidence" value="ECO:0007669"/>
    <property type="project" value="TreeGrafter"/>
</dbReference>
<dbReference type="GO" id="GO:0071011">
    <property type="term" value="C:precatalytic spliceosome"/>
    <property type="evidence" value="ECO:0007669"/>
    <property type="project" value="TreeGrafter"/>
</dbReference>
<feature type="compositionally biased region" description="Basic and acidic residues" evidence="7">
    <location>
        <begin position="613"/>
        <end position="634"/>
    </location>
</feature>
<dbReference type="GO" id="GO:0071014">
    <property type="term" value="C:post-mRNA release spliceosomal complex"/>
    <property type="evidence" value="ECO:0007669"/>
    <property type="project" value="TreeGrafter"/>
</dbReference>
<sequence>METSIDGKTKMPKIAKVKNKMPAPVQITAEQLLREAKERELELVPPPPKQKISDPEELADYRMRKRKAFEDNIRKNRSVMTNWIKYAQWEESQKELQRARSVWERALDVDHRNITVWLKYAEMEMKNRQINHARNIWDRAVTILPRANQFWYKYTYMEEMLGNIAGCRQAFERWMEWEPEEQAWHSYINFELRYKELDRARAIYERYILSDISEIIVKNWIKYARFEEKNSYINSARTIYERAVQFFGDENADENLFLAFAKFEEGQKEHDRARVLYKYALDHLPKERCNEIYKQYTVHEKKFGSRTTIEDVIVSKRRFHYEEQKRHWRRYIYLWIKYALFEELQAEDMERTREVYRTALSIIPHKCFSFAKVWLLFAKFEIRQKNLTAARKIMGTAIGRCPKNKMFRGYIELELQLREFDRCRILYEKFLEFNPQNCTTWMKYAELETILGDIDRARAIFMLAVNQPQLDMPEVLWKSFIDFEIEQEEYDRTRALYNQLLTRTQHVKVWISYAKFERGTEEEDAVEKARSVYRRANQQLQNSMEKEERLMLLEAWQEFEMECGDSETQKAVKQAYASESEEEKKGSNRGRNEAASQPNIKLMALAKLWKKDQSTVKENLEEKSDQDNDNKDDKEPEGDEMDKDDGETVTANISKL</sequence>
<feature type="domain" description="Pre-mRNA-splicing factor Syf1/CRNKL1-like C-terminal HAT-repeats" evidence="8">
    <location>
        <begin position="330"/>
        <end position="399"/>
    </location>
</feature>